<dbReference type="OrthoDB" id="9909311at2759"/>
<keyword evidence="3" id="KW-1185">Reference proteome</keyword>
<organism evidence="2 3">
    <name type="scientific">Thelohanellus kitauei</name>
    <name type="common">Myxosporean</name>
    <dbReference type="NCBI Taxonomy" id="669202"/>
    <lineage>
        <taxon>Eukaryota</taxon>
        <taxon>Metazoa</taxon>
        <taxon>Cnidaria</taxon>
        <taxon>Myxozoa</taxon>
        <taxon>Myxosporea</taxon>
        <taxon>Bivalvulida</taxon>
        <taxon>Platysporina</taxon>
        <taxon>Myxobolidae</taxon>
        <taxon>Thelohanellus</taxon>
    </lineage>
</organism>
<proteinExistence type="predicted"/>
<protein>
    <submittedName>
        <fullName evidence="2">Uncharacterized protein</fullName>
    </submittedName>
</protein>
<evidence type="ECO:0000313" key="3">
    <source>
        <dbReference type="Proteomes" id="UP000031668"/>
    </source>
</evidence>
<name>A0A0C2MZ69_THEKT</name>
<accession>A0A0C2MZ69</accession>
<sequence>MDQGIIENLKQNYKKLLVCHRLEAIDEGKVNCFAKAQFIKDEIQTEAQDEELIEVWEALPSEEKMHKKGISSYLTFSVDQRLQTGEQVESEDGDNCREGSGFVRRSPARLENHSEVRVTEKLKA</sequence>
<comment type="caution">
    <text evidence="2">The sequence shown here is derived from an EMBL/GenBank/DDBJ whole genome shotgun (WGS) entry which is preliminary data.</text>
</comment>
<gene>
    <name evidence="2" type="ORF">RF11_11085</name>
</gene>
<dbReference type="AlphaFoldDB" id="A0A0C2MZ69"/>
<evidence type="ECO:0000256" key="1">
    <source>
        <dbReference type="SAM" id="MobiDB-lite"/>
    </source>
</evidence>
<feature type="region of interest" description="Disordered" evidence="1">
    <location>
        <begin position="85"/>
        <end position="104"/>
    </location>
</feature>
<reference evidence="2 3" key="1">
    <citation type="journal article" date="2014" name="Genome Biol. Evol.">
        <title>The genome of the myxosporean Thelohanellus kitauei shows adaptations to nutrient acquisition within its fish host.</title>
        <authorList>
            <person name="Yang Y."/>
            <person name="Xiong J."/>
            <person name="Zhou Z."/>
            <person name="Huo F."/>
            <person name="Miao W."/>
            <person name="Ran C."/>
            <person name="Liu Y."/>
            <person name="Zhang J."/>
            <person name="Feng J."/>
            <person name="Wang M."/>
            <person name="Wang M."/>
            <person name="Wang L."/>
            <person name="Yao B."/>
        </authorList>
    </citation>
    <scope>NUCLEOTIDE SEQUENCE [LARGE SCALE GENOMIC DNA]</scope>
    <source>
        <strain evidence="2">Wuqing</strain>
    </source>
</reference>
<dbReference type="EMBL" id="JWZT01002428">
    <property type="protein sequence ID" value="KII69440.1"/>
    <property type="molecule type" value="Genomic_DNA"/>
</dbReference>
<evidence type="ECO:0000313" key="2">
    <source>
        <dbReference type="EMBL" id="KII69440.1"/>
    </source>
</evidence>
<dbReference type="Proteomes" id="UP000031668">
    <property type="component" value="Unassembled WGS sequence"/>
</dbReference>